<gene>
    <name evidence="10" type="ORF">CN425_06090</name>
</gene>
<evidence type="ECO:0000256" key="5">
    <source>
        <dbReference type="ARBA" id="ARBA00022692"/>
    </source>
</evidence>
<feature type="transmembrane region" description="Helical" evidence="8">
    <location>
        <begin position="225"/>
        <end position="257"/>
    </location>
</feature>
<comment type="caution">
    <text evidence="10">The sequence shown here is derived from an EMBL/GenBank/DDBJ whole genome shotgun (WGS) entry which is preliminary data.</text>
</comment>
<sequence length="484" mass="55869">MPITAFNRINSFLTKALLILCLIIFSWITWESYLTISDKLEIPNSVSLPIMIGIGLVFLIVAYLINKYMSSLTFVISLALLAFTVRLIWVLQIPSVPLSDFAIMYNSAIQAVHGDFSFTNTTYFTSWVYQLGFTMYEALIIKVFGEGIFALQFLNVLYCTGTTIFVYKIAAKTFNEWSGRIAGLIYALYIPSIMLSSVLTNQHLATFFFYFGFYLLVTKGLQSKYMWIFIGILLSLGDIMRPLGMLILIAVAIYIFLQGMLGKPKKIIFNSFKKLCGIFIVFYLVHYMISFAFISSGITQYPLSNRDPLWKFVVGLNHETKGGYSHEDAVHIMSLEIGEERTLEEKKIIKERLADKDKVISLFEEKFALMWGDTDSSPSWSLYTPNFEIMDGMHDLKENATLYERYMYTAAMFFGIIAILYLIVTKQDNLHYTLFLLLIVGYVLIHLLIEYQTRYRYFVIPSFTIIQSYGIYVCFQFIRKFKKT</sequence>
<evidence type="ECO:0000256" key="3">
    <source>
        <dbReference type="ARBA" id="ARBA00022676"/>
    </source>
</evidence>
<feature type="transmembrane region" description="Helical" evidence="8">
    <location>
        <begin position="188"/>
        <end position="213"/>
    </location>
</feature>
<dbReference type="RefSeq" id="WP_001122908.1">
    <property type="nucleotide sequence ID" value="NZ_NTWE01000014.1"/>
</dbReference>
<keyword evidence="5 8" id="KW-0812">Transmembrane</keyword>
<dbReference type="Pfam" id="PF13231">
    <property type="entry name" value="PMT_2"/>
    <property type="match status" value="1"/>
</dbReference>
<comment type="subcellular location">
    <subcellularLocation>
        <location evidence="1">Cell membrane</location>
        <topology evidence="1">Multi-pass membrane protein</topology>
    </subcellularLocation>
</comment>
<organism evidence="10 11">
    <name type="scientific">Bacillus cereus</name>
    <dbReference type="NCBI Taxonomy" id="1396"/>
    <lineage>
        <taxon>Bacteria</taxon>
        <taxon>Bacillati</taxon>
        <taxon>Bacillota</taxon>
        <taxon>Bacilli</taxon>
        <taxon>Bacillales</taxon>
        <taxon>Bacillaceae</taxon>
        <taxon>Bacillus</taxon>
        <taxon>Bacillus cereus group</taxon>
    </lineage>
</organism>
<dbReference type="EMBL" id="NTWE01000014">
    <property type="protein sequence ID" value="PEW04240.1"/>
    <property type="molecule type" value="Genomic_DNA"/>
</dbReference>
<feature type="transmembrane region" description="Helical" evidence="8">
    <location>
        <begin position="12"/>
        <end position="30"/>
    </location>
</feature>
<feature type="transmembrane region" description="Helical" evidence="8">
    <location>
        <begin position="278"/>
        <end position="298"/>
    </location>
</feature>
<dbReference type="Proteomes" id="UP000220635">
    <property type="component" value="Unassembled WGS sequence"/>
</dbReference>
<feature type="transmembrane region" description="Helical" evidence="8">
    <location>
        <begin position="455"/>
        <end position="478"/>
    </location>
</feature>
<keyword evidence="4" id="KW-0808">Transferase</keyword>
<feature type="transmembrane region" description="Helical" evidence="8">
    <location>
        <begin position="431"/>
        <end position="449"/>
    </location>
</feature>
<name>A0A2A9UX48_BACCE</name>
<dbReference type="GO" id="GO:0016763">
    <property type="term" value="F:pentosyltransferase activity"/>
    <property type="evidence" value="ECO:0007669"/>
    <property type="project" value="TreeGrafter"/>
</dbReference>
<dbReference type="GO" id="GO:0005886">
    <property type="term" value="C:plasma membrane"/>
    <property type="evidence" value="ECO:0007669"/>
    <property type="project" value="UniProtKB-SubCell"/>
</dbReference>
<dbReference type="InterPro" id="IPR050297">
    <property type="entry name" value="LipidA_mod_glycosyltrf_83"/>
</dbReference>
<evidence type="ECO:0000256" key="6">
    <source>
        <dbReference type="ARBA" id="ARBA00022989"/>
    </source>
</evidence>
<protein>
    <recommendedName>
        <fullName evidence="9">Glycosyltransferase RgtA/B/C/D-like domain-containing protein</fullName>
    </recommendedName>
</protein>
<dbReference type="OrthoDB" id="2787520at2"/>
<dbReference type="PANTHER" id="PTHR33908">
    <property type="entry name" value="MANNOSYLTRANSFERASE YKCB-RELATED"/>
    <property type="match status" value="1"/>
</dbReference>
<evidence type="ECO:0000313" key="11">
    <source>
        <dbReference type="Proteomes" id="UP000220635"/>
    </source>
</evidence>
<evidence type="ECO:0000256" key="2">
    <source>
        <dbReference type="ARBA" id="ARBA00022475"/>
    </source>
</evidence>
<dbReference type="AlphaFoldDB" id="A0A2A9UX48"/>
<feature type="transmembrane region" description="Helical" evidence="8">
    <location>
        <begin position="42"/>
        <end position="65"/>
    </location>
</feature>
<reference evidence="10 11" key="1">
    <citation type="submission" date="2017-09" db="EMBL/GenBank/DDBJ databases">
        <title>Large-scale bioinformatics analysis of Bacillus genomes uncovers conserved roles of natural products in bacterial physiology.</title>
        <authorList>
            <consortium name="Agbiome Team Llc"/>
            <person name="Bleich R.M."/>
            <person name="Grubbs K.J."/>
            <person name="Santa Maria K.C."/>
            <person name="Allen S.E."/>
            <person name="Farag S."/>
            <person name="Shank E.A."/>
            <person name="Bowers A."/>
        </authorList>
    </citation>
    <scope>NUCLEOTIDE SEQUENCE [LARGE SCALE GENOMIC DNA]</scope>
    <source>
        <strain evidence="10 11">AFS010695</strain>
    </source>
</reference>
<keyword evidence="3" id="KW-0328">Glycosyltransferase</keyword>
<evidence type="ECO:0000256" key="1">
    <source>
        <dbReference type="ARBA" id="ARBA00004651"/>
    </source>
</evidence>
<feature type="transmembrane region" description="Helical" evidence="8">
    <location>
        <begin position="148"/>
        <end position="167"/>
    </location>
</feature>
<keyword evidence="2" id="KW-1003">Cell membrane</keyword>
<keyword evidence="6 8" id="KW-1133">Transmembrane helix</keyword>
<evidence type="ECO:0000256" key="8">
    <source>
        <dbReference type="SAM" id="Phobius"/>
    </source>
</evidence>
<feature type="transmembrane region" description="Helical" evidence="8">
    <location>
        <begin position="406"/>
        <end position="424"/>
    </location>
</feature>
<dbReference type="PANTHER" id="PTHR33908:SF3">
    <property type="entry name" value="UNDECAPRENYL PHOSPHATE-ALPHA-4-AMINO-4-DEOXY-L-ARABINOSE ARABINOSYL TRANSFERASE"/>
    <property type="match status" value="1"/>
</dbReference>
<keyword evidence="7 8" id="KW-0472">Membrane</keyword>
<feature type="transmembrane region" description="Helical" evidence="8">
    <location>
        <begin position="72"/>
        <end position="91"/>
    </location>
</feature>
<dbReference type="GO" id="GO:0009103">
    <property type="term" value="P:lipopolysaccharide biosynthetic process"/>
    <property type="evidence" value="ECO:0007669"/>
    <property type="project" value="UniProtKB-ARBA"/>
</dbReference>
<evidence type="ECO:0000313" key="10">
    <source>
        <dbReference type="EMBL" id="PEW04240.1"/>
    </source>
</evidence>
<dbReference type="InterPro" id="IPR038731">
    <property type="entry name" value="RgtA/B/C-like"/>
</dbReference>
<dbReference type="GO" id="GO:0010041">
    <property type="term" value="P:response to iron(III) ion"/>
    <property type="evidence" value="ECO:0007669"/>
    <property type="project" value="TreeGrafter"/>
</dbReference>
<evidence type="ECO:0000256" key="4">
    <source>
        <dbReference type="ARBA" id="ARBA00022679"/>
    </source>
</evidence>
<accession>A0A2A9UX48</accession>
<evidence type="ECO:0000256" key="7">
    <source>
        <dbReference type="ARBA" id="ARBA00023136"/>
    </source>
</evidence>
<proteinExistence type="predicted"/>
<evidence type="ECO:0000259" key="9">
    <source>
        <dbReference type="Pfam" id="PF13231"/>
    </source>
</evidence>
<feature type="domain" description="Glycosyltransferase RgtA/B/C/D-like" evidence="9">
    <location>
        <begin position="138"/>
        <end position="285"/>
    </location>
</feature>